<keyword evidence="1" id="KW-0378">Hydrolase</keyword>
<sequence length="167" mass="18466">MNSTTDNQLLHRLESLLKEANEEERDLVSRIVDGLELKRMGKHSTYLAALTNVESRTLENGQFEMTLPIQPLVENPLKMVHGGMTATLLDSAMGSLVNESLSENFAALTAEMNVHYIKPGVGSYLRCVASLSHKGNQLCVTEGKVYDEHNKLVAMATATFFIIKKSN</sequence>
<dbReference type="InterPro" id="IPR003736">
    <property type="entry name" value="PAAI_dom"/>
</dbReference>
<accession>A0A1X9MCD4</accession>
<gene>
    <name evidence="3" type="ORF">BkAM31D_15440</name>
</gene>
<dbReference type="SUPFAM" id="SSF54637">
    <property type="entry name" value="Thioesterase/thiol ester dehydrase-isomerase"/>
    <property type="match status" value="1"/>
</dbReference>
<protein>
    <recommendedName>
        <fullName evidence="2">Thioesterase domain-containing protein</fullName>
    </recommendedName>
</protein>
<dbReference type="PANTHER" id="PTHR47260">
    <property type="entry name" value="UPF0644 PROTEIN PB2B4.06"/>
    <property type="match status" value="1"/>
</dbReference>
<dbReference type="Proteomes" id="UP000193006">
    <property type="component" value="Chromosome"/>
</dbReference>
<dbReference type="InterPro" id="IPR006683">
    <property type="entry name" value="Thioestr_dom"/>
</dbReference>
<evidence type="ECO:0000313" key="4">
    <source>
        <dbReference type="Proteomes" id="UP000193006"/>
    </source>
</evidence>
<proteinExistence type="predicted"/>
<name>A0A1X9MCD4_9BACI</name>
<dbReference type="STRING" id="199441.BkAM31D_15440"/>
<feature type="domain" description="Thioesterase" evidence="2">
    <location>
        <begin position="79"/>
        <end position="153"/>
    </location>
</feature>
<dbReference type="CDD" id="cd03443">
    <property type="entry name" value="PaaI_thioesterase"/>
    <property type="match status" value="1"/>
</dbReference>
<keyword evidence="4" id="KW-1185">Reference proteome</keyword>
<dbReference type="AlphaFoldDB" id="A0A1X9MCD4"/>
<evidence type="ECO:0000256" key="1">
    <source>
        <dbReference type="ARBA" id="ARBA00022801"/>
    </source>
</evidence>
<dbReference type="Gene3D" id="3.10.129.10">
    <property type="entry name" value="Hotdog Thioesterase"/>
    <property type="match status" value="1"/>
</dbReference>
<evidence type="ECO:0000313" key="3">
    <source>
        <dbReference type="EMBL" id="ARK31129.1"/>
    </source>
</evidence>
<dbReference type="EMBL" id="CP020814">
    <property type="protein sequence ID" value="ARK31129.1"/>
    <property type="molecule type" value="Genomic_DNA"/>
</dbReference>
<reference evidence="3 4" key="1">
    <citation type="submission" date="2017-04" db="EMBL/GenBank/DDBJ databases">
        <title>Bacillus krulwichiae AM31D Genome sequencing and assembly.</title>
        <authorList>
            <person name="Krulwich T.A."/>
            <person name="Anastor L."/>
            <person name="Ehrlich R."/>
            <person name="Ehrlich G.D."/>
            <person name="Janto B."/>
        </authorList>
    </citation>
    <scope>NUCLEOTIDE SEQUENCE [LARGE SCALE GENOMIC DNA]</scope>
    <source>
        <strain evidence="3 4">AM31D</strain>
    </source>
</reference>
<dbReference type="NCBIfam" id="TIGR00369">
    <property type="entry name" value="unchar_dom_1"/>
    <property type="match status" value="1"/>
</dbReference>
<dbReference type="InterPro" id="IPR029069">
    <property type="entry name" value="HotDog_dom_sf"/>
</dbReference>
<dbReference type="RefSeq" id="WP_066150560.1">
    <property type="nucleotide sequence ID" value="NZ_CP020814.1"/>
</dbReference>
<dbReference type="KEGG" id="bkw:BkAM31D_15440"/>
<dbReference type="Pfam" id="PF03061">
    <property type="entry name" value="4HBT"/>
    <property type="match status" value="1"/>
</dbReference>
<dbReference type="GO" id="GO:0016289">
    <property type="term" value="F:acyl-CoA hydrolase activity"/>
    <property type="evidence" value="ECO:0007669"/>
    <property type="project" value="UniProtKB-ARBA"/>
</dbReference>
<evidence type="ECO:0000259" key="2">
    <source>
        <dbReference type="Pfam" id="PF03061"/>
    </source>
</evidence>
<organism evidence="3 4">
    <name type="scientific">Halalkalibacter krulwichiae</name>
    <dbReference type="NCBI Taxonomy" id="199441"/>
    <lineage>
        <taxon>Bacteria</taxon>
        <taxon>Bacillati</taxon>
        <taxon>Bacillota</taxon>
        <taxon>Bacilli</taxon>
        <taxon>Bacillales</taxon>
        <taxon>Bacillaceae</taxon>
        <taxon>Halalkalibacter</taxon>
    </lineage>
</organism>
<dbReference type="PANTHER" id="PTHR47260:SF1">
    <property type="entry name" value="UPF0644 PROTEIN PB2B4.06"/>
    <property type="match status" value="1"/>
</dbReference>
<dbReference type="InterPro" id="IPR052061">
    <property type="entry name" value="PTE-AB_protein"/>
</dbReference>